<dbReference type="STRING" id="1736691.SAMN06295964_0104"/>
<sequence>MFSRLLTATVLSGALLLTACTGDDSDSGDAAQRLDAASEALTEAESFDISLSTEALPSGTRGLLSAEGIGDHSPAFEGDVKVVAGGATLAAEVISVDGKTYAKTGFSPVWAPLDPSTLGAPDPAALVGTDADSGLGALLKATTDPEVEDKSRDGDLVLTEISGELPGDRIAQLIPTADATEDFDVVYRLTDDDELHDAKISGPFYGGEDVTYTLRLSPRDEPAGIEAP</sequence>
<dbReference type="PROSITE" id="PS51257">
    <property type="entry name" value="PROKAR_LIPOPROTEIN"/>
    <property type="match status" value="1"/>
</dbReference>
<gene>
    <name evidence="5" type="ORF">SAMN06295964_0104</name>
</gene>
<name>A0A1T4YMH2_9ACTN</name>
<keyword evidence="4" id="KW-0732">Signal</keyword>
<reference evidence="6" key="1">
    <citation type="submission" date="2017-02" db="EMBL/GenBank/DDBJ databases">
        <authorList>
            <person name="Varghese N."/>
            <person name="Submissions S."/>
        </authorList>
    </citation>
    <scope>NUCLEOTIDE SEQUENCE [LARGE SCALE GENOMIC DNA]</scope>
    <source>
        <strain evidence="6">9H-4</strain>
    </source>
</reference>
<dbReference type="Proteomes" id="UP000191040">
    <property type="component" value="Chromosome I"/>
</dbReference>
<evidence type="ECO:0000256" key="2">
    <source>
        <dbReference type="ARBA" id="ARBA00009194"/>
    </source>
</evidence>
<keyword evidence="3" id="KW-0472">Membrane</keyword>
<feature type="chain" id="PRO_5012662275" evidence="4">
    <location>
        <begin position="20"/>
        <end position="228"/>
    </location>
</feature>
<organism evidence="5 6">
    <name type="scientific">Aeromicrobium choanae</name>
    <dbReference type="NCBI Taxonomy" id="1736691"/>
    <lineage>
        <taxon>Bacteria</taxon>
        <taxon>Bacillati</taxon>
        <taxon>Actinomycetota</taxon>
        <taxon>Actinomycetes</taxon>
        <taxon>Propionibacteriales</taxon>
        <taxon>Nocardioidaceae</taxon>
        <taxon>Aeromicrobium</taxon>
    </lineage>
</organism>
<feature type="signal peptide" evidence="4">
    <location>
        <begin position="1"/>
        <end position="19"/>
    </location>
</feature>
<dbReference type="RefSeq" id="WP_172806209.1">
    <property type="nucleotide sequence ID" value="NZ_LT796768.1"/>
</dbReference>
<keyword evidence="5" id="KW-0449">Lipoprotein</keyword>
<dbReference type="SUPFAM" id="SSF89392">
    <property type="entry name" value="Prokaryotic lipoproteins and lipoprotein localization factors"/>
    <property type="match status" value="1"/>
</dbReference>
<dbReference type="Pfam" id="PF07161">
    <property type="entry name" value="LppX_LprAFG"/>
    <property type="match status" value="1"/>
</dbReference>
<keyword evidence="3" id="KW-1003">Cell membrane</keyword>
<dbReference type="InterPro" id="IPR029046">
    <property type="entry name" value="LolA/LolB/LppX"/>
</dbReference>
<comment type="subcellular location">
    <subcellularLocation>
        <location evidence="1">Cell envelope</location>
    </subcellularLocation>
</comment>
<dbReference type="GO" id="GO:0030313">
    <property type="term" value="C:cell envelope"/>
    <property type="evidence" value="ECO:0007669"/>
    <property type="project" value="UniProtKB-SubCell"/>
</dbReference>
<evidence type="ECO:0000256" key="4">
    <source>
        <dbReference type="SAM" id="SignalP"/>
    </source>
</evidence>
<protein>
    <submittedName>
        <fullName evidence="5">Lipoprotein LprG</fullName>
    </submittedName>
</protein>
<evidence type="ECO:0000256" key="1">
    <source>
        <dbReference type="ARBA" id="ARBA00004196"/>
    </source>
</evidence>
<accession>A0A1T4YMH2</accession>
<comment type="similarity">
    <text evidence="2">Belongs to the LppX/LprAFG lipoprotein family.</text>
</comment>
<dbReference type="InterPro" id="IPR009830">
    <property type="entry name" value="LppX/LprAFG"/>
</dbReference>
<proteinExistence type="inferred from homology"/>
<dbReference type="Gene3D" id="2.50.20.20">
    <property type="match status" value="1"/>
</dbReference>
<keyword evidence="6" id="KW-1185">Reference proteome</keyword>
<dbReference type="CDD" id="cd16334">
    <property type="entry name" value="LppX-like"/>
    <property type="match status" value="1"/>
</dbReference>
<evidence type="ECO:0000313" key="5">
    <source>
        <dbReference type="EMBL" id="SKB02956.1"/>
    </source>
</evidence>
<dbReference type="AlphaFoldDB" id="A0A1T4YMH2"/>
<evidence type="ECO:0000313" key="6">
    <source>
        <dbReference type="Proteomes" id="UP000191040"/>
    </source>
</evidence>
<evidence type="ECO:0000256" key="3">
    <source>
        <dbReference type="ARBA" id="ARBA00022475"/>
    </source>
</evidence>
<dbReference type="EMBL" id="LT796768">
    <property type="protein sequence ID" value="SKB02956.1"/>
    <property type="molecule type" value="Genomic_DNA"/>
</dbReference>